<organism evidence="2 3">
    <name type="scientific">Gordonia desulfuricans</name>
    <dbReference type="NCBI Taxonomy" id="89051"/>
    <lineage>
        <taxon>Bacteria</taxon>
        <taxon>Bacillati</taxon>
        <taxon>Actinomycetota</taxon>
        <taxon>Actinomycetes</taxon>
        <taxon>Mycobacteriales</taxon>
        <taxon>Gordoniaceae</taxon>
        <taxon>Gordonia</taxon>
    </lineage>
</organism>
<sequence>MSLTSTEPLSFGARYRRLLVAVVFAGALIQLGLGSFYLGVGHSPSPRDLPVGLVGPAAHTETLTTQLQADGSFATTTYPDRAALTEAIRTREVAGGLDLTADGVVAITAGAGGALPAGTIKTLAAEINRQQGLPQTLPDDVVALSDDDINGASLGYILQVLSLGGSIASLGIGRLMPRVPRSVRRGLGHVGALLAYAVASALIVLLFSSFFGIGSSADTLTLFWTYFLVSLAITGSTAGFVTLFGPIGSLAGGFYFLIGATISGASIPWTFLPGFWAGLGEWLPTGGGAQLIRNSLYFPAATSTTAWVCLGLYAGLGTLVVLIWNIRRNRSDAPSAVDVDVLYPITHEHHRL</sequence>
<dbReference type="AlphaFoldDB" id="A0A7K3LP60"/>
<name>A0A7K3LP60_9ACTN</name>
<keyword evidence="3" id="KW-1185">Reference proteome</keyword>
<keyword evidence="1" id="KW-0472">Membrane</keyword>
<keyword evidence="1" id="KW-1133">Transmembrane helix</keyword>
<evidence type="ECO:0000313" key="2">
    <source>
        <dbReference type="EMBL" id="NDK90013.1"/>
    </source>
</evidence>
<comment type="caution">
    <text evidence="2">The sequence shown here is derived from an EMBL/GenBank/DDBJ whole genome shotgun (WGS) entry which is preliminary data.</text>
</comment>
<keyword evidence="1" id="KW-0812">Transmembrane</keyword>
<evidence type="ECO:0000313" key="3">
    <source>
        <dbReference type="Proteomes" id="UP000466307"/>
    </source>
</evidence>
<proteinExistence type="predicted"/>
<accession>A0A7K3LP60</accession>
<dbReference type="Proteomes" id="UP000466307">
    <property type="component" value="Unassembled WGS sequence"/>
</dbReference>
<feature type="transmembrane region" description="Helical" evidence="1">
    <location>
        <begin position="223"/>
        <end position="247"/>
    </location>
</feature>
<feature type="transmembrane region" description="Helical" evidence="1">
    <location>
        <begin position="296"/>
        <end position="324"/>
    </location>
</feature>
<feature type="transmembrane region" description="Helical" evidence="1">
    <location>
        <begin position="154"/>
        <end position="175"/>
    </location>
</feature>
<dbReference type="RefSeq" id="WP_053776792.1">
    <property type="nucleotide sequence ID" value="NZ_JAADZU010000028.1"/>
</dbReference>
<feature type="transmembrane region" description="Helical" evidence="1">
    <location>
        <begin position="254"/>
        <end position="276"/>
    </location>
</feature>
<feature type="transmembrane region" description="Helical" evidence="1">
    <location>
        <begin position="187"/>
        <end position="211"/>
    </location>
</feature>
<protein>
    <submittedName>
        <fullName evidence="2">ABC transporter permease</fullName>
    </submittedName>
</protein>
<dbReference type="EMBL" id="JAADZU010000028">
    <property type="protein sequence ID" value="NDK90013.1"/>
    <property type="molecule type" value="Genomic_DNA"/>
</dbReference>
<feature type="transmembrane region" description="Helical" evidence="1">
    <location>
        <begin position="18"/>
        <end position="40"/>
    </location>
</feature>
<reference evidence="2 3" key="1">
    <citation type="submission" date="2020-01" db="EMBL/GenBank/DDBJ databases">
        <title>Investigation of new actinobacteria for the biodesulphurisation of diesel fuel.</title>
        <authorList>
            <person name="Athi Narayanan S.M."/>
        </authorList>
    </citation>
    <scope>NUCLEOTIDE SEQUENCE [LARGE SCALE GENOMIC DNA]</scope>
    <source>
        <strain evidence="2 3">213E</strain>
    </source>
</reference>
<evidence type="ECO:0000256" key="1">
    <source>
        <dbReference type="SAM" id="Phobius"/>
    </source>
</evidence>
<gene>
    <name evidence="2" type="ORF">GYA93_10525</name>
</gene>